<dbReference type="InterPro" id="IPR008579">
    <property type="entry name" value="UGlyAH_Cupin_dom"/>
</dbReference>
<dbReference type="PANTHER" id="PTHR40943:SF1">
    <property type="entry name" value="CYTOPLASMIC PROTEIN"/>
    <property type="match status" value="1"/>
</dbReference>
<accession>A0A6J7JY06</accession>
<proteinExistence type="predicted"/>
<sequence>MSPVISSVDACTLSLEYSALPAELAVTEGASTGAVRIPAFDGIDVGVWEHSTGVSTDTEASEVFVVISGRGRVTCEQGGVIDLAPGVVGILQEGARTRWEITEPLRKVWISRSQDVAR</sequence>
<evidence type="ECO:0000313" key="2">
    <source>
        <dbReference type="EMBL" id="CAB4947823.1"/>
    </source>
</evidence>
<feature type="domain" description="(S)-ureidoglycine aminohydrolase cupin" evidence="1">
    <location>
        <begin position="45"/>
        <end position="108"/>
    </location>
</feature>
<dbReference type="PANTHER" id="PTHR40943">
    <property type="entry name" value="CYTOPLASMIC PROTEIN-RELATED"/>
    <property type="match status" value="1"/>
</dbReference>
<dbReference type="SUPFAM" id="SSF51182">
    <property type="entry name" value="RmlC-like cupins"/>
    <property type="match status" value="1"/>
</dbReference>
<dbReference type="InterPro" id="IPR014710">
    <property type="entry name" value="RmlC-like_jellyroll"/>
</dbReference>
<organism evidence="2">
    <name type="scientific">freshwater metagenome</name>
    <dbReference type="NCBI Taxonomy" id="449393"/>
    <lineage>
        <taxon>unclassified sequences</taxon>
        <taxon>metagenomes</taxon>
        <taxon>ecological metagenomes</taxon>
    </lineage>
</organism>
<dbReference type="EMBL" id="CAFBNE010000036">
    <property type="protein sequence ID" value="CAB4947823.1"/>
    <property type="molecule type" value="Genomic_DNA"/>
</dbReference>
<reference evidence="2" key="1">
    <citation type="submission" date="2020-05" db="EMBL/GenBank/DDBJ databases">
        <authorList>
            <person name="Chiriac C."/>
            <person name="Salcher M."/>
            <person name="Ghai R."/>
            <person name="Kavagutti S V."/>
        </authorList>
    </citation>
    <scope>NUCLEOTIDE SEQUENCE</scope>
</reference>
<dbReference type="Pfam" id="PF05899">
    <property type="entry name" value="Cupin_3"/>
    <property type="match status" value="1"/>
</dbReference>
<dbReference type="AlphaFoldDB" id="A0A6J7JY06"/>
<dbReference type="Gene3D" id="2.60.120.10">
    <property type="entry name" value="Jelly Rolls"/>
    <property type="match status" value="1"/>
</dbReference>
<protein>
    <submittedName>
        <fullName evidence="2">Unannotated protein</fullName>
    </submittedName>
</protein>
<evidence type="ECO:0000259" key="1">
    <source>
        <dbReference type="Pfam" id="PF05899"/>
    </source>
</evidence>
<name>A0A6J7JY06_9ZZZZ</name>
<gene>
    <name evidence="2" type="ORF">UFOPK3772_01343</name>
</gene>
<dbReference type="InterPro" id="IPR011051">
    <property type="entry name" value="RmlC_Cupin_sf"/>
</dbReference>